<dbReference type="GO" id="GO:0009653">
    <property type="term" value="P:anatomical structure morphogenesis"/>
    <property type="evidence" value="ECO:0007669"/>
    <property type="project" value="TreeGrafter"/>
</dbReference>
<dbReference type="SUPFAM" id="SSF48371">
    <property type="entry name" value="ARM repeat"/>
    <property type="match status" value="2"/>
</dbReference>
<dbReference type="SUPFAM" id="SSF54695">
    <property type="entry name" value="POZ domain"/>
    <property type="match status" value="1"/>
</dbReference>
<evidence type="ECO:0000259" key="3">
    <source>
        <dbReference type="PROSITE" id="PS50097"/>
    </source>
</evidence>
<dbReference type="OMA" id="NCCTEGG"/>
<keyword evidence="6" id="KW-1185">Reference proteome</keyword>
<dbReference type="EMBL" id="AMQN01004977">
    <property type="status" value="NOT_ANNOTATED_CDS"/>
    <property type="molecule type" value="Genomic_DNA"/>
</dbReference>
<dbReference type="AlphaFoldDB" id="R7VCA1"/>
<evidence type="ECO:0000256" key="1">
    <source>
        <dbReference type="PROSITE-ProRule" id="PRU00259"/>
    </source>
</evidence>
<dbReference type="FunCoup" id="R7VCA1">
    <property type="interactions" value="216"/>
</dbReference>
<dbReference type="EMBL" id="KB294881">
    <property type="protein sequence ID" value="ELU13946.1"/>
    <property type="molecule type" value="Genomic_DNA"/>
</dbReference>
<dbReference type="Pfam" id="PF24768">
    <property type="entry name" value="ARM_ARMC5"/>
    <property type="match status" value="2"/>
</dbReference>
<proteinExistence type="predicted"/>
<sequence length="993" mass="109444">MASDGSKHPSASHADVVQKKKSPDLSLSKCLHNLQSSNSATLHIALTQIRCKYIKDNAACSWVVTKGILPKLFSLVSNPKVTSKVLDLTLSILGNLATASEVRSKMISSDAVELIGAVLMQSSDPSIQNRACRSLANLAHDPQASCAIHLKTGLLKHIVSLLKETESKENAQTLVRSLRVLANNRVHLLGVLQTSCVNVILNMMSSTSASTITSALNCLTHLTSIYNGDRQLHKDCDTRHDSSGQAEIKEMTEDDKREATQEIEKKEPLDEAADALAKPNKISLSRCCDELTRQLVYCEAGLQLLIETAQRDNPALRKLARTILFTLTKQTALRTQLSNAGFIPFLIQSIKENRLQPTETDSMRLLNSLAVCSQEASCRAKIRQHGGLDLILTLLDQEAWQKMHCRLICALVCYIYDSEGLETLLGLKLCQRLMPHLLASADLSQEETVVTNIPRNTDYKYSLDSPTYQEISSQQESVSYDSDAPTNIWDSAALESDSSRAYSPMSAVSYHSPEWGGAGSSGSPSPARSISPALCISPLPGASSSPASPFSDFSPGASPVHMHSPSYNSFSPSAMPDSPARSLSPLRDEAWVRQTTRKKFNVDPLPNKVPHRRTQHNILVLLSRISYLPDPTPHLICPQVMRSLLRYIAHSRRPLSRATRIIQRLVSFPICFEALIATATPFAIATMLGGEEKLRESLLTDLSITMATAYGSGTMEHMLLTAETKTNAAISLPFICRGDRDRDRPLLTTALDILFDLVFRSDHPQSLRTATEALAGLASCYAKHDMTQIPQDLTQLQAEDPTEIEFLLDDGSHVKVEREILSQKSEVFRAMLMGNYTESTQSTVRLPQVLTAPFKELMNLTCKSSPLTDSIIERYSRNAESARDFCLEMLALSNRYILTEEQQHIAAYVSQRFISGASSVSVSGFSSILLFALTHNSHSLVSACFTWLFTAAETEIRVDVVQGWQSTGQCCSDEIEKSLREFLNTVMQAPRLT</sequence>
<reference evidence="4 6" key="2">
    <citation type="journal article" date="2013" name="Nature">
        <title>Insights into bilaterian evolution from three spiralian genomes.</title>
        <authorList>
            <person name="Simakov O."/>
            <person name="Marletaz F."/>
            <person name="Cho S.J."/>
            <person name="Edsinger-Gonzales E."/>
            <person name="Havlak P."/>
            <person name="Hellsten U."/>
            <person name="Kuo D.H."/>
            <person name="Larsson T."/>
            <person name="Lv J."/>
            <person name="Arendt D."/>
            <person name="Savage R."/>
            <person name="Osoegawa K."/>
            <person name="de Jong P."/>
            <person name="Grimwood J."/>
            <person name="Chapman J.A."/>
            <person name="Shapiro H."/>
            <person name="Aerts A."/>
            <person name="Otillar R.P."/>
            <person name="Terry A.Y."/>
            <person name="Boore J.L."/>
            <person name="Grigoriev I.V."/>
            <person name="Lindberg D.R."/>
            <person name="Seaver E.C."/>
            <person name="Weisblat D.A."/>
            <person name="Putnam N.H."/>
            <person name="Rokhsar D.S."/>
        </authorList>
    </citation>
    <scope>NUCLEOTIDE SEQUENCE</scope>
    <source>
        <strain evidence="4 6">I ESC-2004</strain>
    </source>
</reference>
<dbReference type="PANTHER" id="PTHR23312">
    <property type="entry name" value="ARMC5 ARMADILLO REPEAT-CONTAINING -RELATED"/>
    <property type="match status" value="1"/>
</dbReference>
<dbReference type="EnsemblMetazoa" id="CapteT223277">
    <property type="protein sequence ID" value="CapteP223277"/>
    <property type="gene ID" value="CapteG223277"/>
</dbReference>
<evidence type="ECO:0000313" key="4">
    <source>
        <dbReference type="EMBL" id="ELU13946.1"/>
    </source>
</evidence>
<dbReference type="PROSITE" id="PS50176">
    <property type="entry name" value="ARM_REPEAT"/>
    <property type="match status" value="1"/>
</dbReference>
<dbReference type="PROSITE" id="PS50097">
    <property type="entry name" value="BTB"/>
    <property type="match status" value="1"/>
</dbReference>
<dbReference type="OrthoDB" id="6086604at2759"/>
<reference evidence="5" key="3">
    <citation type="submission" date="2015-06" db="UniProtKB">
        <authorList>
            <consortium name="EnsemblMetazoa"/>
        </authorList>
    </citation>
    <scope>IDENTIFICATION</scope>
</reference>
<feature type="domain" description="BTB" evidence="3">
    <location>
        <begin position="802"/>
        <end position="860"/>
    </location>
</feature>
<organism evidence="4">
    <name type="scientific">Capitella teleta</name>
    <name type="common">Polychaete worm</name>
    <dbReference type="NCBI Taxonomy" id="283909"/>
    <lineage>
        <taxon>Eukaryota</taxon>
        <taxon>Metazoa</taxon>
        <taxon>Spiralia</taxon>
        <taxon>Lophotrochozoa</taxon>
        <taxon>Annelida</taxon>
        <taxon>Polychaeta</taxon>
        <taxon>Sedentaria</taxon>
        <taxon>Scolecida</taxon>
        <taxon>Capitellidae</taxon>
        <taxon>Capitella</taxon>
    </lineage>
</organism>
<dbReference type="InterPro" id="IPR011989">
    <property type="entry name" value="ARM-like"/>
</dbReference>
<dbReference type="SMART" id="SM00185">
    <property type="entry name" value="ARM"/>
    <property type="match status" value="5"/>
</dbReference>
<dbReference type="Gene3D" id="1.25.10.10">
    <property type="entry name" value="Leucine-rich Repeat Variant"/>
    <property type="match status" value="2"/>
</dbReference>
<evidence type="ECO:0000313" key="5">
    <source>
        <dbReference type="EnsemblMetazoa" id="CapteP223277"/>
    </source>
</evidence>
<evidence type="ECO:0000256" key="2">
    <source>
        <dbReference type="SAM" id="MobiDB-lite"/>
    </source>
</evidence>
<dbReference type="InterPro" id="IPR011333">
    <property type="entry name" value="SKP1/BTB/POZ_sf"/>
</dbReference>
<dbReference type="InterPro" id="IPR055445">
    <property type="entry name" value="ARM_ARMC5"/>
</dbReference>
<dbReference type="Gene3D" id="3.30.710.10">
    <property type="entry name" value="Potassium Channel Kv1.1, Chain A"/>
    <property type="match status" value="1"/>
</dbReference>
<gene>
    <name evidence="4" type="ORF">CAPTEDRAFT_223277</name>
</gene>
<evidence type="ECO:0000313" key="6">
    <source>
        <dbReference type="Proteomes" id="UP000014760"/>
    </source>
</evidence>
<dbReference type="PANTHER" id="PTHR23312:SF8">
    <property type="entry name" value="ARMADILLO REPEAT-CONTAINING PROTEIN 5"/>
    <property type="match status" value="1"/>
</dbReference>
<protein>
    <recommendedName>
        <fullName evidence="3">BTB domain-containing protein</fullName>
    </recommendedName>
</protein>
<dbReference type="Pfam" id="PF00651">
    <property type="entry name" value="BTB"/>
    <property type="match status" value="1"/>
</dbReference>
<feature type="region of interest" description="Disordered" evidence="2">
    <location>
        <begin position="238"/>
        <end position="263"/>
    </location>
</feature>
<dbReference type="STRING" id="283909.R7VCA1"/>
<dbReference type="GO" id="GO:0005829">
    <property type="term" value="C:cytosol"/>
    <property type="evidence" value="ECO:0007669"/>
    <property type="project" value="TreeGrafter"/>
</dbReference>
<dbReference type="InterPro" id="IPR000210">
    <property type="entry name" value="BTB/POZ_dom"/>
</dbReference>
<dbReference type="InterPro" id="IPR000225">
    <property type="entry name" value="Armadillo"/>
</dbReference>
<dbReference type="Proteomes" id="UP000014760">
    <property type="component" value="Unassembled WGS sequence"/>
</dbReference>
<name>R7VCA1_CAPTE</name>
<dbReference type="HOGENOM" id="CLU_007517_0_0_1"/>
<accession>R7VCA1</accession>
<reference evidence="6" key="1">
    <citation type="submission" date="2012-12" db="EMBL/GenBank/DDBJ databases">
        <authorList>
            <person name="Hellsten U."/>
            <person name="Grimwood J."/>
            <person name="Chapman J.A."/>
            <person name="Shapiro H."/>
            <person name="Aerts A."/>
            <person name="Otillar R.P."/>
            <person name="Terry A.Y."/>
            <person name="Boore J.L."/>
            <person name="Simakov O."/>
            <person name="Marletaz F."/>
            <person name="Cho S.-J."/>
            <person name="Edsinger-Gonzales E."/>
            <person name="Havlak P."/>
            <person name="Kuo D.-H."/>
            <person name="Larsson T."/>
            <person name="Lv J."/>
            <person name="Arendt D."/>
            <person name="Savage R."/>
            <person name="Osoegawa K."/>
            <person name="de Jong P."/>
            <person name="Lindberg D.R."/>
            <person name="Seaver E.C."/>
            <person name="Weisblat D.A."/>
            <person name="Putnam N.H."/>
            <person name="Grigoriev I.V."/>
            <person name="Rokhsar D.S."/>
        </authorList>
    </citation>
    <scope>NUCLEOTIDE SEQUENCE</scope>
    <source>
        <strain evidence="6">I ESC-2004</strain>
    </source>
</reference>
<dbReference type="InterPro" id="IPR016024">
    <property type="entry name" value="ARM-type_fold"/>
</dbReference>
<feature type="repeat" description="ARM" evidence="1">
    <location>
        <begin position="67"/>
        <end position="111"/>
    </location>
</feature>